<keyword evidence="2" id="KW-1185">Reference proteome</keyword>
<dbReference type="Pfam" id="PF19539">
    <property type="entry name" value="DUF6063"/>
    <property type="match status" value="1"/>
</dbReference>
<accession>A0A1H9Y358</accession>
<sequence length="250" mass="28739">MNYDKEHLGIALEMMYCMLTDGVIEKKDYPNHFMQYERESDIREALDFCAEKFGLYVCGRGDAIFLSPGIGNKVFGMTNEEIKNDMFRGGKNAHMYTAFFIMHVMVGEFYTESMYDSPRRNLPITYLTDTVDAKIKSLADFEDIDGISKEYKFNFKEVKDLWDSLLKADVDIETGQEKKSGISTKVGLIYETLKFMKKHQLIDLNAGAVYPMDRFKAMVSDAYNNTEVQLDILEFIENLTYGGDDTNAED</sequence>
<organism evidence="1 2">
    <name type="scientific">Methanococcoides vulcani</name>
    <dbReference type="NCBI Taxonomy" id="1353158"/>
    <lineage>
        <taxon>Archaea</taxon>
        <taxon>Methanobacteriati</taxon>
        <taxon>Methanobacteriota</taxon>
        <taxon>Stenosarchaea group</taxon>
        <taxon>Methanomicrobia</taxon>
        <taxon>Methanosarcinales</taxon>
        <taxon>Methanosarcinaceae</taxon>
        <taxon>Methanococcoides</taxon>
    </lineage>
</organism>
<dbReference type="InterPro" id="IPR045707">
    <property type="entry name" value="DUF6063"/>
</dbReference>
<proteinExistence type="predicted"/>
<gene>
    <name evidence="1" type="ORF">SAMN04488587_0196</name>
</gene>
<protein>
    <submittedName>
        <fullName evidence="1">Uncharacterized protein</fullName>
    </submittedName>
</protein>
<name>A0A1H9Y358_9EURY</name>
<evidence type="ECO:0000313" key="2">
    <source>
        <dbReference type="Proteomes" id="UP000243338"/>
    </source>
</evidence>
<dbReference type="AlphaFoldDB" id="A0A1H9Y358"/>
<dbReference type="Proteomes" id="UP000243338">
    <property type="component" value="Unassembled WGS sequence"/>
</dbReference>
<reference evidence="2" key="1">
    <citation type="submission" date="2016-10" db="EMBL/GenBank/DDBJ databases">
        <authorList>
            <person name="Varghese N."/>
            <person name="Submissions S."/>
        </authorList>
    </citation>
    <scope>NUCLEOTIDE SEQUENCE [LARGE SCALE GENOMIC DNA]</scope>
    <source>
        <strain evidence="2">SLH 33</strain>
    </source>
</reference>
<dbReference type="OrthoDB" id="145328at2157"/>
<dbReference type="STRING" id="1353158.SAMN04488587_0196"/>
<dbReference type="EMBL" id="FOHQ01000001">
    <property type="protein sequence ID" value="SES63228.1"/>
    <property type="molecule type" value="Genomic_DNA"/>
</dbReference>
<dbReference type="RefSeq" id="WP_091688165.1">
    <property type="nucleotide sequence ID" value="NZ_CAAGSJ010000004.1"/>
</dbReference>
<evidence type="ECO:0000313" key="1">
    <source>
        <dbReference type="EMBL" id="SES63228.1"/>
    </source>
</evidence>